<evidence type="ECO:0000313" key="2">
    <source>
        <dbReference type="EMBL" id="MFG6432094.1"/>
    </source>
</evidence>
<evidence type="ECO:0000259" key="1">
    <source>
        <dbReference type="Pfam" id="PF07883"/>
    </source>
</evidence>
<proteinExistence type="predicted"/>
<comment type="caution">
    <text evidence="2">The sequence shown here is derived from an EMBL/GenBank/DDBJ whole genome shotgun (WGS) entry which is preliminary data.</text>
</comment>
<sequence length="122" mass="12991">MALMHAAAGAVVYAGPLGERIAEEKTTTLVKVPGLHVFRLVLRAGEHLEEHRVPQALVIQCLEGEMAFEVHGKALRMTAGDLCHIPPNELHAVTATTAASALVMLHGERPHASAIDTEESSS</sequence>
<dbReference type="SUPFAM" id="SSF51182">
    <property type="entry name" value="RmlC-like cupins"/>
    <property type="match status" value="1"/>
</dbReference>
<dbReference type="PANTHER" id="PTHR37694">
    <property type="entry name" value="SLR8022 PROTEIN"/>
    <property type="match status" value="1"/>
</dbReference>
<organism evidence="2 3">
    <name type="scientific">Pelomonas parva</name>
    <dbReference type="NCBI Taxonomy" id="3299032"/>
    <lineage>
        <taxon>Bacteria</taxon>
        <taxon>Pseudomonadati</taxon>
        <taxon>Pseudomonadota</taxon>
        <taxon>Betaproteobacteria</taxon>
        <taxon>Burkholderiales</taxon>
        <taxon>Sphaerotilaceae</taxon>
        <taxon>Roseateles</taxon>
    </lineage>
</organism>
<dbReference type="InterPro" id="IPR014710">
    <property type="entry name" value="RmlC-like_jellyroll"/>
</dbReference>
<dbReference type="Gene3D" id="2.60.120.10">
    <property type="entry name" value="Jelly Rolls"/>
    <property type="match status" value="1"/>
</dbReference>
<dbReference type="PANTHER" id="PTHR37694:SF1">
    <property type="entry name" value="SLR8022 PROTEIN"/>
    <property type="match status" value="1"/>
</dbReference>
<dbReference type="InterPro" id="IPR013096">
    <property type="entry name" value="Cupin_2"/>
</dbReference>
<protein>
    <submittedName>
        <fullName evidence="2">Cupin domain-containing protein</fullName>
    </submittedName>
</protein>
<dbReference type="InterPro" id="IPR011051">
    <property type="entry name" value="RmlC_Cupin_sf"/>
</dbReference>
<dbReference type="Pfam" id="PF07883">
    <property type="entry name" value="Cupin_2"/>
    <property type="match status" value="1"/>
</dbReference>
<reference evidence="2 3" key="1">
    <citation type="submission" date="2024-08" db="EMBL/GenBank/DDBJ databases">
        <authorList>
            <person name="Lu H."/>
        </authorList>
    </citation>
    <scope>NUCLEOTIDE SEQUENCE [LARGE SCALE GENOMIC DNA]</scope>
    <source>
        <strain evidence="2 3">LYH14W</strain>
    </source>
</reference>
<feature type="domain" description="Cupin type-2" evidence="1">
    <location>
        <begin position="41"/>
        <end position="103"/>
    </location>
</feature>
<accession>A0ABW7F642</accession>
<dbReference type="Proteomes" id="UP001606210">
    <property type="component" value="Unassembled WGS sequence"/>
</dbReference>
<gene>
    <name evidence="2" type="ORF">ACG00Y_19390</name>
</gene>
<dbReference type="RefSeq" id="WP_394481684.1">
    <property type="nucleotide sequence ID" value="NZ_JBIGHV010000007.1"/>
</dbReference>
<dbReference type="EMBL" id="JBIGHV010000007">
    <property type="protein sequence ID" value="MFG6432094.1"/>
    <property type="molecule type" value="Genomic_DNA"/>
</dbReference>
<name>A0ABW7F642_9BURK</name>
<keyword evidence="3" id="KW-1185">Reference proteome</keyword>
<evidence type="ECO:0000313" key="3">
    <source>
        <dbReference type="Proteomes" id="UP001606210"/>
    </source>
</evidence>